<gene>
    <name evidence="2" type="ORF">DFR39_109182</name>
</gene>
<protein>
    <submittedName>
        <fullName evidence="2">Uncharacterized protein</fullName>
    </submittedName>
</protein>
<dbReference type="EMBL" id="SNXE01000009">
    <property type="protein sequence ID" value="TDP06501.1"/>
    <property type="molecule type" value="Genomic_DNA"/>
</dbReference>
<comment type="caution">
    <text evidence="2">The sequence shown here is derived from an EMBL/GenBank/DDBJ whole genome shotgun (WGS) entry which is preliminary data.</text>
</comment>
<keyword evidence="1" id="KW-0472">Membrane</keyword>
<keyword evidence="1" id="KW-0812">Transmembrane</keyword>
<accession>A0A4R6N077</accession>
<dbReference type="Proteomes" id="UP000295357">
    <property type="component" value="Unassembled WGS sequence"/>
</dbReference>
<proteinExistence type="predicted"/>
<feature type="transmembrane region" description="Helical" evidence="1">
    <location>
        <begin position="27"/>
        <end position="45"/>
    </location>
</feature>
<evidence type="ECO:0000256" key="1">
    <source>
        <dbReference type="SAM" id="Phobius"/>
    </source>
</evidence>
<keyword evidence="3" id="KW-1185">Reference proteome</keyword>
<keyword evidence="1" id="KW-1133">Transmembrane helix</keyword>
<organism evidence="2 3">
    <name type="scientific">Roseateles asaccharophilus</name>
    <dbReference type="NCBI Taxonomy" id="582607"/>
    <lineage>
        <taxon>Bacteria</taxon>
        <taxon>Pseudomonadati</taxon>
        <taxon>Pseudomonadota</taxon>
        <taxon>Betaproteobacteria</taxon>
        <taxon>Burkholderiales</taxon>
        <taxon>Sphaerotilaceae</taxon>
        <taxon>Roseateles</taxon>
    </lineage>
</organism>
<evidence type="ECO:0000313" key="2">
    <source>
        <dbReference type="EMBL" id="TDP06501.1"/>
    </source>
</evidence>
<reference evidence="2 3" key="1">
    <citation type="submission" date="2019-03" db="EMBL/GenBank/DDBJ databases">
        <title>Genomic Encyclopedia of Type Strains, Phase IV (KMG-IV): sequencing the most valuable type-strain genomes for metagenomic binning, comparative biology and taxonomic classification.</title>
        <authorList>
            <person name="Goeker M."/>
        </authorList>
    </citation>
    <scope>NUCLEOTIDE SEQUENCE [LARGE SCALE GENOMIC DNA]</scope>
    <source>
        <strain evidence="2 3">DSM 25082</strain>
    </source>
</reference>
<dbReference type="AlphaFoldDB" id="A0A4R6N077"/>
<sequence>MKLIYIFGAILICSLLGALVANRAMKTALLVATGALSLYGIFRLVG</sequence>
<dbReference type="RefSeq" id="WP_162849571.1">
    <property type="nucleotide sequence ID" value="NZ_JAUFPJ010000003.1"/>
</dbReference>
<name>A0A4R6N077_9BURK</name>
<evidence type="ECO:0000313" key="3">
    <source>
        <dbReference type="Proteomes" id="UP000295357"/>
    </source>
</evidence>